<evidence type="ECO:0000313" key="2">
    <source>
        <dbReference type="EMBL" id="PHQ30179.1"/>
    </source>
</evidence>
<dbReference type="Proteomes" id="UP000229433">
    <property type="component" value="Unassembled WGS sequence"/>
</dbReference>
<gene>
    <name evidence="2" type="ORF">CJ305_04240</name>
</gene>
<proteinExistence type="predicted"/>
<feature type="transmembrane region" description="Helical" evidence="1">
    <location>
        <begin position="20"/>
        <end position="45"/>
    </location>
</feature>
<name>A0A2G1VUQ0_9FLAO</name>
<evidence type="ECO:0000313" key="3">
    <source>
        <dbReference type="Proteomes" id="UP000229433"/>
    </source>
</evidence>
<sequence length="114" mass="13441">MTLDELKSNIKWWESKRWIYNALVGLSGAFALWDMLSQVTYYWTFSDTLGIIIWGIGANILYSLGILVKLFDWYYFKNKLGVEGYRMIFWILGTIFSCLYTFSSVFIYFIGSVF</sequence>
<organism evidence="2 3">
    <name type="scientific">Leeuwenhoekiella nanhaiensis</name>
    <dbReference type="NCBI Taxonomy" id="1655491"/>
    <lineage>
        <taxon>Bacteria</taxon>
        <taxon>Pseudomonadati</taxon>
        <taxon>Bacteroidota</taxon>
        <taxon>Flavobacteriia</taxon>
        <taxon>Flavobacteriales</taxon>
        <taxon>Flavobacteriaceae</taxon>
        <taxon>Leeuwenhoekiella</taxon>
    </lineage>
</organism>
<keyword evidence="1" id="KW-0472">Membrane</keyword>
<dbReference type="AlphaFoldDB" id="A0A2G1VUQ0"/>
<dbReference type="RefSeq" id="WP_099645014.1">
    <property type="nucleotide sequence ID" value="NZ_KZ319288.1"/>
</dbReference>
<feature type="transmembrane region" description="Helical" evidence="1">
    <location>
        <begin position="88"/>
        <end position="111"/>
    </location>
</feature>
<protein>
    <submittedName>
        <fullName evidence="2">Uncharacterized protein</fullName>
    </submittedName>
</protein>
<feature type="transmembrane region" description="Helical" evidence="1">
    <location>
        <begin position="51"/>
        <end position="76"/>
    </location>
</feature>
<reference evidence="2 3" key="1">
    <citation type="submission" date="2017-08" db="EMBL/GenBank/DDBJ databases">
        <title>The whole genome shortgun sequences of strain Leeuwenhoekiella nanhaiensis G18 from the South China Sea.</title>
        <authorList>
            <person name="Liu Q."/>
        </authorList>
    </citation>
    <scope>NUCLEOTIDE SEQUENCE [LARGE SCALE GENOMIC DNA]</scope>
    <source>
        <strain evidence="2 3">G18</strain>
    </source>
</reference>
<dbReference type="OrthoDB" id="1190950at2"/>
<keyword evidence="1" id="KW-1133">Transmembrane helix</keyword>
<evidence type="ECO:0000256" key="1">
    <source>
        <dbReference type="SAM" id="Phobius"/>
    </source>
</evidence>
<accession>A0A2G1VUQ0</accession>
<keyword evidence="3" id="KW-1185">Reference proteome</keyword>
<comment type="caution">
    <text evidence="2">The sequence shown here is derived from an EMBL/GenBank/DDBJ whole genome shotgun (WGS) entry which is preliminary data.</text>
</comment>
<keyword evidence="1" id="KW-0812">Transmembrane</keyword>
<dbReference type="EMBL" id="NQXA01000002">
    <property type="protein sequence ID" value="PHQ30179.1"/>
    <property type="molecule type" value="Genomic_DNA"/>
</dbReference>